<proteinExistence type="predicted"/>
<organism evidence="1 2">
    <name type="scientific">Arthrobacter ginkgonis</name>
    <dbReference type="NCBI Taxonomy" id="1630594"/>
    <lineage>
        <taxon>Bacteria</taxon>
        <taxon>Bacillati</taxon>
        <taxon>Actinomycetota</taxon>
        <taxon>Actinomycetes</taxon>
        <taxon>Micrococcales</taxon>
        <taxon>Micrococcaceae</taxon>
        <taxon>Arthrobacter</taxon>
    </lineage>
</organism>
<evidence type="ECO:0000313" key="1">
    <source>
        <dbReference type="EMBL" id="GAA3672330.1"/>
    </source>
</evidence>
<dbReference type="EMBL" id="BAABEO010000008">
    <property type="protein sequence ID" value="GAA3672330.1"/>
    <property type="molecule type" value="Genomic_DNA"/>
</dbReference>
<dbReference type="Proteomes" id="UP001500752">
    <property type="component" value="Unassembled WGS sequence"/>
</dbReference>
<name>A0ABP7BX23_9MICC</name>
<accession>A0ABP7BX23</accession>
<comment type="caution">
    <text evidence="1">The sequence shown here is derived from an EMBL/GenBank/DDBJ whole genome shotgun (WGS) entry which is preliminary data.</text>
</comment>
<reference evidence="2" key="1">
    <citation type="journal article" date="2019" name="Int. J. Syst. Evol. Microbiol.">
        <title>The Global Catalogue of Microorganisms (GCM) 10K type strain sequencing project: providing services to taxonomists for standard genome sequencing and annotation.</title>
        <authorList>
            <consortium name="The Broad Institute Genomics Platform"/>
            <consortium name="The Broad Institute Genome Sequencing Center for Infectious Disease"/>
            <person name="Wu L."/>
            <person name="Ma J."/>
        </authorList>
    </citation>
    <scope>NUCLEOTIDE SEQUENCE [LARGE SCALE GENOMIC DNA]</scope>
    <source>
        <strain evidence="2">JCM 30742</strain>
    </source>
</reference>
<protein>
    <submittedName>
        <fullName evidence="1">Uncharacterized protein</fullName>
    </submittedName>
</protein>
<keyword evidence="2" id="KW-1185">Reference proteome</keyword>
<gene>
    <name evidence="1" type="ORF">GCM10023081_08350</name>
</gene>
<sequence length="256" mass="26379">MFVTLLSSLSARIRDAALEGLGAALPGSVLLRCDLIDAQTLAVAIHRPERAPEIHFVPVGRGCPAEAAATAAVRILAELGPVELGRADGDWAVSDAEGGAPGCAVIGLPPGTNGLAAHHTLVARSMGLPLAVDSVALAVEPAAVEPALVSSYPLHRAGLLPEAAGAVRSDDFMAFALAHADTVLAIDDPLWGSLEGGAQADYRTASDRGMRLLRERAPHAVINAPGRVSVLGRFDREAAGARVLPDTFAAPDRRQP</sequence>
<evidence type="ECO:0000313" key="2">
    <source>
        <dbReference type="Proteomes" id="UP001500752"/>
    </source>
</evidence>